<dbReference type="AlphaFoldDB" id="A0A497F8B6"/>
<dbReference type="EMBL" id="QMRA01000010">
    <property type="protein sequence ID" value="RLE55180.1"/>
    <property type="molecule type" value="Genomic_DNA"/>
</dbReference>
<evidence type="ECO:0008006" key="3">
    <source>
        <dbReference type="Google" id="ProtNLM"/>
    </source>
</evidence>
<gene>
    <name evidence="1" type="ORF">DRJ26_01120</name>
</gene>
<accession>A0A497F8B6</accession>
<proteinExistence type="predicted"/>
<evidence type="ECO:0000313" key="1">
    <source>
        <dbReference type="EMBL" id="RLE55180.1"/>
    </source>
</evidence>
<organism evidence="1 2">
    <name type="scientific">Thermoproteota archaeon</name>
    <dbReference type="NCBI Taxonomy" id="2056631"/>
    <lineage>
        <taxon>Archaea</taxon>
        <taxon>Thermoproteota</taxon>
    </lineage>
</organism>
<comment type="caution">
    <text evidence="1">The sequence shown here is derived from an EMBL/GenBank/DDBJ whole genome shotgun (WGS) entry which is preliminary data.</text>
</comment>
<dbReference type="Proteomes" id="UP000269499">
    <property type="component" value="Unassembled WGS sequence"/>
</dbReference>
<name>A0A497F8B6_9CREN</name>
<sequence length="80" mass="9272">MKKTSRQRKYKCTICGKRLTRSDLVISRGMLVPFYNILNARGELKPICVKCYHEIIGKMIARQARKELYSKARAALSTHE</sequence>
<protein>
    <recommendedName>
        <fullName evidence="3">50S ribosomal protein L34e</fullName>
    </recommendedName>
</protein>
<evidence type="ECO:0000313" key="2">
    <source>
        <dbReference type="Proteomes" id="UP000269499"/>
    </source>
</evidence>
<reference evidence="1 2" key="1">
    <citation type="submission" date="2018-06" db="EMBL/GenBank/DDBJ databases">
        <title>Extensive metabolic versatility and redundancy in microbially diverse, dynamic hydrothermal sediments.</title>
        <authorList>
            <person name="Dombrowski N."/>
            <person name="Teske A."/>
            <person name="Baker B.J."/>
        </authorList>
    </citation>
    <scope>NUCLEOTIDE SEQUENCE [LARGE SCALE GENOMIC DNA]</scope>
    <source>
        <strain evidence="1">B20_G2</strain>
    </source>
</reference>